<accession>A0A1P8UJT0</accession>
<keyword evidence="1" id="KW-0732">Signal</keyword>
<sequence length="93" mass="9728">MSMLKHVRAGRVMAASLIACFVLSGLLVAPGAAQASYAVPTAQLHNGALVDLDNGRILTGPDRGQYVSKAQLERLRAKSDFHAGRSVGQKGSP</sequence>
<keyword evidence="3" id="KW-1185">Reference proteome</keyword>
<evidence type="ECO:0000313" key="2">
    <source>
        <dbReference type="EMBL" id="APZ44103.1"/>
    </source>
</evidence>
<name>A0A1P8UJT0_9GAMM</name>
<feature type="chain" id="PRO_5013269990" evidence="1">
    <location>
        <begin position="36"/>
        <end position="93"/>
    </location>
</feature>
<dbReference type="AlphaFoldDB" id="A0A1P8UJT0"/>
<protein>
    <submittedName>
        <fullName evidence="2">Uncharacterized protein</fullName>
    </submittedName>
</protein>
<gene>
    <name evidence="2" type="ORF">BW247_14200</name>
</gene>
<feature type="signal peptide" evidence="1">
    <location>
        <begin position="1"/>
        <end position="35"/>
    </location>
</feature>
<reference evidence="2 3" key="1">
    <citation type="submission" date="2017-01" db="EMBL/GenBank/DDBJ databases">
        <title>Draft sequence of Acidihalobacter ferrooxidans strain DSM 14175 (strain V8).</title>
        <authorList>
            <person name="Khaleque H.N."/>
            <person name="Ramsay J.P."/>
            <person name="Murphy R.J.T."/>
            <person name="Kaksonen A.H."/>
            <person name="Boxall N.J."/>
            <person name="Watkin E.L.J."/>
        </authorList>
    </citation>
    <scope>NUCLEOTIDE SEQUENCE [LARGE SCALE GENOMIC DNA]</scope>
    <source>
        <strain evidence="2 3">V8</strain>
    </source>
</reference>
<dbReference type="Proteomes" id="UP000243807">
    <property type="component" value="Chromosome"/>
</dbReference>
<dbReference type="RefSeq" id="WP_076837726.1">
    <property type="nucleotide sequence ID" value="NZ_CP019434.1"/>
</dbReference>
<dbReference type="KEGG" id="afy:BW247_14200"/>
<evidence type="ECO:0000256" key="1">
    <source>
        <dbReference type="SAM" id="SignalP"/>
    </source>
</evidence>
<organism evidence="2 3">
    <name type="scientific">Acidihalobacter ferrooxydans</name>
    <dbReference type="NCBI Taxonomy" id="1765967"/>
    <lineage>
        <taxon>Bacteria</taxon>
        <taxon>Pseudomonadati</taxon>
        <taxon>Pseudomonadota</taxon>
        <taxon>Gammaproteobacteria</taxon>
        <taxon>Chromatiales</taxon>
        <taxon>Ectothiorhodospiraceae</taxon>
        <taxon>Acidihalobacter</taxon>
    </lineage>
</organism>
<proteinExistence type="predicted"/>
<dbReference type="STRING" id="1765967.BW247_14200"/>
<evidence type="ECO:0000313" key="3">
    <source>
        <dbReference type="Proteomes" id="UP000243807"/>
    </source>
</evidence>
<dbReference type="EMBL" id="CP019434">
    <property type="protein sequence ID" value="APZ44103.1"/>
    <property type="molecule type" value="Genomic_DNA"/>
</dbReference>